<accession>A0A1T4N3D9</accession>
<feature type="transmembrane region" description="Helical" evidence="1">
    <location>
        <begin position="349"/>
        <end position="372"/>
    </location>
</feature>
<keyword evidence="3" id="KW-1185">Reference proteome</keyword>
<feature type="transmembrane region" description="Helical" evidence="1">
    <location>
        <begin position="322"/>
        <end position="343"/>
    </location>
</feature>
<feature type="transmembrane region" description="Helical" evidence="1">
    <location>
        <begin position="289"/>
        <end position="310"/>
    </location>
</feature>
<dbReference type="OrthoDB" id="9764596at2"/>
<keyword evidence="1" id="KW-1133">Transmembrane helix</keyword>
<dbReference type="SUPFAM" id="SSF103473">
    <property type="entry name" value="MFS general substrate transporter"/>
    <property type="match status" value="1"/>
</dbReference>
<feature type="transmembrane region" description="Helical" evidence="1">
    <location>
        <begin position="407"/>
        <end position="425"/>
    </location>
</feature>
<evidence type="ECO:0000313" key="3">
    <source>
        <dbReference type="Proteomes" id="UP000190657"/>
    </source>
</evidence>
<feature type="transmembrane region" description="Helical" evidence="1">
    <location>
        <begin position="198"/>
        <end position="220"/>
    </location>
</feature>
<feature type="transmembrane region" description="Helical" evidence="1">
    <location>
        <begin position="158"/>
        <end position="178"/>
    </location>
</feature>
<name>A0A1T4N3D9_9FIRM</name>
<organism evidence="2 3">
    <name type="scientific">Eubacterium coprostanoligenes</name>
    <dbReference type="NCBI Taxonomy" id="290054"/>
    <lineage>
        <taxon>Bacteria</taxon>
        <taxon>Bacillati</taxon>
        <taxon>Bacillota</taxon>
        <taxon>Clostridia</taxon>
        <taxon>Eubacteriales</taxon>
        <taxon>Eubacteriaceae</taxon>
        <taxon>Eubacterium</taxon>
    </lineage>
</organism>
<proteinExistence type="predicted"/>
<dbReference type="GO" id="GO:0015293">
    <property type="term" value="F:symporter activity"/>
    <property type="evidence" value="ECO:0007669"/>
    <property type="project" value="InterPro"/>
</dbReference>
<dbReference type="STRING" id="290054.SAMN02745114_01463"/>
<reference evidence="3" key="1">
    <citation type="submission" date="2017-02" db="EMBL/GenBank/DDBJ databases">
        <authorList>
            <person name="Varghese N."/>
            <person name="Submissions S."/>
        </authorList>
    </citation>
    <scope>NUCLEOTIDE SEQUENCE [LARGE SCALE GENOMIC DNA]</scope>
    <source>
        <strain evidence="3">ATCC 51222</strain>
    </source>
</reference>
<feature type="transmembrane region" description="Helical" evidence="1">
    <location>
        <begin position="249"/>
        <end position="274"/>
    </location>
</feature>
<feature type="transmembrane region" description="Helical" evidence="1">
    <location>
        <begin position="12"/>
        <end position="37"/>
    </location>
</feature>
<sequence>MDERLTYTKKEAGMFLTGLFGQNLIYNVVTAGLYYYFQNVICLPAVALGWIFAIARIWDAINDPMMGSIVDRTRTKWGKCKPYLLFAPLVICVITCVSFLNGNYAVAKENGNTTAMVLIVTWAAVSYVLWGMSYTAGDVPLWGVISRMSEVEKDRANLIALARIVASVAAGLGIVSVVALSQAANKAFGESENAQKGFIVVGIAMTIVSSILFECAGLGVKERVPNTDERKTMKESFALMWNCKPFRRLLISGILRAPLQLLATVVMTLFTYYYCGGDLTNAFSNGKTFLTVVIIGGAFFIGQFGATALCPVLMKKIDVKTLYNLTGFSALPMALLFVTYLIAPTELAKIGWVVIDGVLLLFAGIGFGAVMICQSVMISDCIDYEDYHHNYRPDGVFFAGQSFIQKFSTGIASIISAYVYAAVGYSDVNIEKMNTAIANGASFATDFQNYSKAMWFLLTIPPAIGMAISIIPTIKYEITSKSHQEMLNVLIERHKEAE</sequence>
<feature type="transmembrane region" description="Helical" evidence="1">
    <location>
        <begin position="82"/>
        <end position="102"/>
    </location>
</feature>
<dbReference type="PANTHER" id="PTHR11328:SF24">
    <property type="entry name" value="MAJOR FACILITATOR SUPERFAMILY (MFS) PROFILE DOMAIN-CONTAINING PROTEIN"/>
    <property type="match status" value="1"/>
</dbReference>
<dbReference type="Proteomes" id="UP000190657">
    <property type="component" value="Unassembled WGS sequence"/>
</dbReference>
<protein>
    <submittedName>
        <fullName evidence="2">Na+/melibiose symporter</fullName>
    </submittedName>
</protein>
<dbReference type="Pfam" id="PF13347">
    <property type="entry name" value="MFS_2"/>
    <property type="match status" value="1"/>
</dbReference>
<gene>
    <name evidence="2" type="ORF">SAMN02745114_01463</name>
</gene>
<dbReference type="PANTHER" id="PTHR11328">
    <property type="entry name" value="MAJOR FACILITATOR SUPERFAMILY DOMAIN-CONTAINING PROTEIN"/>
    <property type="match status" value="1"/>
</dbReference>
<dbReference type="GO" id="GO:0005886">
    <property type="term" value="C:plasma membrane"/>
    <property type="evidence" value="ECO:0007669"/>
    <property type="project" value="TreeGrafter"/>
</dbReference>
<dbReference type="GO" id="GO:0008643">
    <property type="term" value="P:carbohydrate transport"/>
    <property type="evidence" value="ECO:0007669"/>
    <property type="project" value="InterPro"/>
</dbReference>
<dbReference type="Gene3D" id="1.20.1250.20">
    <property type="entry name" value="MFS general substrate transporter like domains"/>
    <property type="match status" value="1"/>
</dbReference>
<feature type="transmembrane region" description="Helical" evidence="1">
    <location>
        <begin position="43"/>
        <end position="61"/>
    </location>
</feature>
<keyword evidence="1" id="KW-0812">Transmembrane</keyword>
<feature type="transmembrane region" description="Helical" evidence="1">
    <location>
        <begin position="453"/>
        <end position="474"/>
    </location>
</feature>
<dbReference type="AlphaFoldDB" id="A0A1T4N3D9"/>
<dbReference type="EMBL" id="FUWW01000018">
    <property type="protein sequence ID" value="SJZ73651.1"/>
    <property type="molecule type" value="Genomic_DNA"/>
</dbReference>
<dbReference type="RefSeq" id="WP_078768922.1">
    <property type="nucleotide sequence ID" value="NZ_FUWW01000018.1"/>
</dbReference>
<feature type="transmembrane region" description="Helical" evidence="1">
    <location>
        <begin position="114"/>
        <end position="137"/>
    </location>
</feature>
<evidence type="ECO:0000313" key="2">
    <source>
        <dbReference type="EMBL" id="SJZ73651.1"/>
    </source>
</evidence>
<evidence type="ECO:0000256" key="1">
    <source>
        <dbReference type="SAM" id="Phobius"/>
    </source>
</evidence>
<keyword evidence="1" id="KW-0472">Membrane</keyword>
<dbReference type="InterPro" id="IPR039672">
    <property type="entry name" value="MFS_2"/>
</dbReference>
<dbReference type="InterPro" id="IPR036259">
    <property type="entry name" value="MFS_trans_sf"/>
</dbReference>